<dbReference type="RefSeq" id="WP_236134160.1">
    <property type="nucleotide sequence ID" value="NZ_JAKGTH010000009.1"/>
</dbReference>
<dbReference type="NCBIfam" id="TIGR01356">
    <property type="entry name" value="aroA"/>
    <property type="match status" value="1"/>
</dbReference>
<keyword evidence="4 7" id="KW-0808">Transferase</keyword>
<dbReference type="CDD" id="cd01556">
    <property type="entry name" value="EPSP_synthase"/>
    <property type="match status" value="1"/>
</dbReference>
<keyword evidence="5 7" id="KW-0057">Aromatic amino acid biosynthesis</keyword>
<dbReference type="PIRSF" id="PIRSF000505">
    <property type="entry name" value="EPSPS"/>
    <property type="match status" value="1"/>
</dbReference>
<comment type="catalytic activity">
    <reaction evidence="6">
        <text>3-phosphoshikimate + phosphoenolpyruvate = 5-O-(1-carboxyvinyl)-3-phosphoshikimate + phosphate</text>
        <dbReference type="Rhea" id="RHEA:21256"/>
        <dbReference type="ChEBI" id="CHEBI:43474"/>
        <dbReference type="ChEBI" id="CHEBI:57701"/>
        <dbReference type="ChEBI" id="CHEBI:58702"/>
        <dbReference type="ChEBI" id="CHEBI:145989"/>
        <dbReference type="EC" id="2.5.1.19"/>
    </reaction>
    <physiologicalReaction direction="left-to-right" evidence="6">
        <dbReference type="Rhea" id="RHEA:21257"/>
    </physiologicalReaction>
</comment>
<evidence type="ECO:0000256" key="6">
    <source>
        <dbReference type="ARBA" id="ARBA00044633"/>
    </source>
</evidence>
<comment type="similarity">
    <text evidence="2 7">Belongs to the EPSP synthase family.</text>
</comment>
<feature type="binding site" evidence="7">
    <location>
        <position position="98"/>
    </location>
    <ligand>
        <name>phosphoenolpyruvate</name>
        <dbReference type="ChEBI" id="CHEBI:58702"/>
    </ligand>
</feature>
<comment type="caution">
    <text evidence="9">The sequence shown here is derived from an EMBL/GenBank/DDBJ whole genome shotgun (WGS) entry which is preliminary data.</text>
</comment>
<feature type="domain" description="Enolpyruvate transferase" evidence="8">
    <location>
        <begin position="61"/>
        <end position="397"/>
    </location>
</feature>
<evidence type="ECO:0000256" key="5">
    <source>
        <dbReference type="ARBA" id="ARBA00023141"/>
    </source>
</evidence>
<comment type="caution">
    <text evidence="7">Lacks conserved residue(s) required for the propagation of feature annotation.</text>
</comment>
<keyword evidence="3 7" id="KW-0028">Amino-acid biosynthesis</keyword>
<feature type="binding site" evidence="7">
    <location>
        <position position="27"/>
    </location>
    <ligand>
        <name>3-phosphoshikimate</name>
        <dbReference type="ChEBI" id="CHEBI:145989"/>
    </ligand>
</feature>
<comment type="subunit">
    <text evidence="7">Monomer.</text>
</comment>
<proteinExistence type="inferred from homology"/>
<feature type="active site" description="Proton acceptor" evidence="7">
    <location>
        <position position="290"/>
    </location>
</feature>
<dbReference type="GO" id="GO:0003866">
    <property type="term" value="F:3-phosphoshikimate 1-carboxyvinyltransferase activity"/>
    <property type="evidence" value="ECO:0007669"/>
    <property type="project" value="UniProtKB-EC"/>
</dbReference>
<organism evidence="9 10">
    <name type="scientific">Gillisia lutea</name>
    <dbReference type="NCBI Taxonomy" id="2909668"/>
    <lineage>
        <taxon>Bacteria</taxon>
        <taxon>Pseudomonadati</taxon>
        <taxon>Bacteroidota</taxon>
        <taxon>Flavobacteriia</taxon>
        <taxon>Flavobacteriales</taxon>
        <taxon>Flavobacteriaceae</taxon>
        <taxon>Gillisia</taxon>
    </lineage>
</organism>
<feature type="binding site" evidence="7">
    <location>
        <position position="146"/>
    </location>
    <ligand>
        <name>phosphoenolpyruvate</name>
        <dbReference type="ChEBI" id="CHEBI:58702"/>
    </ligand>
</feature>
<dbReference type="HAMAP" id="MF_00210">
    <property type="entry name" value="EPSP_synth"/>
    <property type="match status" value="1"/>
</dbReference>
<feature type="binding site" evidence="7">
    <location>
        <position position="388"/>
    </location>
    <ligand>
        <name>phosphoenolpyruvate</name>
        <dbReference type="ChEBI" id="CHEBI:58702"/>
    </ligand>
</feature>
<comment type="subcellular location">
    <subcellularLocation>
        <location evidence="7">Cytoplasm</location>
    </subcellularLocation>
</comment>
<reference evidence="9" key="1">
    <citation type="submission" date="2022-01" db="EMBL/GenBank/DDBJ databases">
        <title>Gillisia lutea sp. nov., isolated from marine plastic residues from the Malvarosa beach (Valencia, Spain).</title>
        <authorList>
            <person name="Vidal-Verdu A."/>
            <person name="Molina-Menor E."/>
            <person name="Satari L."/>
            <person name="Pascual J."/>
            <person name="Pereto J."/>
            <person name="Porcar M."/>
        </authorList>
    </citation>
    <scope>NUCLEOTIDE SEQUENCE</scope>
    <source>
        <strain evidence="9">M10.2A</strain>
    </source>
</reference>
<comment type="function">
    <text evidence="7">Catalyzes the transfer of the enolpyruvyl moiety of phosphoenolpyruvate (PEP) to the 5-hydroxyl of shikimate-3-phosphate (S3P) to produce enolpyruvyl shikimate-3-phosphate and inorganic phosphate.</text>
</comment>
<evidence type="ECO:0000256" key="4">
    <source>
        <dbReference type="ARBA" id="ARBA00022679"/>
    </source>
</evidence>
<evidence type="ECO:0000256" key="7">
    <source>
        <dbReference type="HAMAP-Rule" id="MF_00210"/>
    </source>
</evidence>
<dbReference type="EC" id="2.5.1.19" evidence="7"/>
<dbReference type="Proteomes" id="UP001179363">
    <property type="component" value="Unassembled WGS sequence"/>
</dbReference>
<feature type="binding site" evidence="7">
    <location>
        <position position="69"/>
    </location>
    <ligand>
        <name>phosphoenolpyruvate</name>
        <dbReference type="ChEBI" id="CHEBI:58702"/>
    </ligand>
</feature>
<dbReference type="Pfam" id="PF00275">
    <property type="entry name" value="EPSP_synthase"/>
    <property type="match status" value="1"/>
</dbReference>
<feature type="binding site" evidence="7">
    <location>
        <position position="22"/>
    </location>
    <ligand>
        <name>3-phosphoshikimate</name>
        <dbReference type="ChEBI" id="CHEBI:145989"/>
    </ligand>
</feature>
<dbReference type="SUPFAM" id="SSF55205">
    <property type="entry name" value="EPT/RTPC-like"/>
    <property type="match status" value="1"/>
</dbReference>
<sequence>MNIQISHPGTKLSGDLQITGSKSESNRVLILQAVYPSIKIENLSNSDDTKVLKKALSQASGTIDIHHAGTAMRFLTAYLAVYEGGNFILTGSERMKERPIKLLVDALRSMGANIEYVVNEGFPPLRIQGKKLTCNEVKLKANISSQYISALMLIAPSLPEGLVIDLEGPLTSAPYISMTIDILQHFGIEARLEPQRIVIEPRAKVLNKTLHVESDWSSASYFYSLVALSEDAEIKLSNYRNESLQGDSNVANIYKQLGVETTFHENAISLKKVSHKKPLRLGLDLKNTPDLAQTIAVTCLGLGIECNLSGLHTLKIKETDRLQALKNEMEKFGATVNITNDNLQLLSCASLKENVQVATYNDHRMAMAFAPLALKTSLLVNDAEVVSKSYPEFWEHLKALKFEVKQHDN</sequence>
<dbReference type="PANTHER" id="PTHR21090">
    <property type="entry name" value="AROM/DEHYDROQUINATE SYNTHASE"/>
    <property type="match status" value="1"/>
</dbReference>
<dbReference type="PANTHER" id="PTHR21090:SF5">
    <property type="entry name" value="PENTAFUNCTIONAL AROM POLYPEPTIDE"/>
    <property type="match status" value="1"/>
</dbReference>
<evidence type="ECO:0000256" key="2">
    <source>
        <dbReference type="ARBA" id="ARBA00009948"/>
    </source>
</evidence>
<feature type="binding site" evidence="7">
    <location>
        <position position="321"/>
    </location>
    <ligand>
        <name>phosphoenolpyruvate</name>
        <dbReference type="ChEBI" id="CHEBI:58702"/>
    </ligand>
</feature>
<dbReference type="InterPro" id="IPR023193">
    <property type="entry name" value="EPSP_synthase_CS"/>
</dbReference>
<evidence type="ECO:0000313" key="10">
    <source>
        <dbReference type="Proteomes" id="UP001179363"/>
    </source>
</evidence>
<feature type="binding site" evidence="7">
    <location>
        <position position="172"/>
    </location>
    <ligand>
        <name>3-phosphoshikimate</name>
        <dbReference type="ChEBI" id="CHEBI:145989"/>
    </ligand>
</feature>
<feature type="binding site" evidence="7">
    <location>
        <position position="145"/>
    </location>
    <ligand>
        <name>3-phosphoshikimate</name>
        <dbReference type="ChEBI" id="CHEBI:145989"/>
    </ligand>
</feature>
<dbReference type="Gene3D" id="3.65.10.10">
    <property type="entry name" value="Enolpyruvate transferase domain"/>
    <property type="match status" value="2"/>
</dbReference>
<feature type="binding site" evidence="7">
    <location>
        <position position="144"/>
    </location>
    <ligand>
        <name>3-phosphoshikimate</name>
        <dbReference type="ChEBI" id="CHEBI:145989"/>
    </ligand>
</feature>
<feature type="binding site" evidence="7">
    <location>
        <position position="290"/>
    </location>
    <ligand>
        <name>3-phosphoshikimate</name>
        <dbReference type="ChEBI" id="CHEBI:145989"/>
    </ligand>
</feature>
<protein>
    <recommendedName>
        <fullName evidence="7">3-phosphoshikimate 1-carboxyvinyltransferase</fullName>
        <ecNumber evidence="7">2.5.1.19</ecNumber>
    </recommendedName>
    <alternativeName>
        <fullName evidence="7">5-enolpyruvylshikimate-3-phosphate synthase</fullName>
        <shortName evidence="7">EPSP synthase</shortName>
        <shortName evidence="7">EPSPS</shortName>
    </alternativeName>
</protein>
<evidence type="ECO:0000256" key="1">
    <source>
        <dbReference type="ARBA" id="ARBA00004811"/>
    </source>
</evidence>
<evidence type="ECO:0000313" key="9">
    <source>
        <dbReference type="EMBL" id="MCF4102011.1"/>
    </source>
</evidence>
<evidence type="ECO:0000256" key="3">
    <source>
        <dbReference type="ARBA" id="ARBA00022605"/>
    </source>
</evidence>
<feature type="binding site" evidence="7">
    <location>
        <position position="317"/>
    </location>
    <ligand>
        <name>3-phosphoshikimate</name>
        <dbReference type="ChEBI" id="CHEBI:145989"/>
    </ligand>
</feature>
<name>A0ABS9EGM2_9FLAO</name>
<keyword evidence="7" id="KW-0963">Cytoplasm</keyword>
<dbReference type="InterPro" id="IPR006264">
    <property type="entry name" value="EPSP_synthase"/>
</dbReference>
<dbReference type="InterPro" id="IPR013792">
    <property type="entry name" value="RNA3'P_cycl/enolpyr_Trfase_a/b"/>
</dbReference>
<dbReference type="InterPro" id="IPR036968">
    <property type="entry name" value="Enolpyruvate_Tfrase_sf"/>
</dbReference>
<dbReference type="EMBL" id="JAKGTH010000009">
    <property type="protein sequence ID" value="MCF4102011.1"/>
    <property type="molecule type" value="Genomic_DNA"/>
</dbReference>
<comment type="pathway">
    <text evidence="1 7">Metabolic intermediate biosynthesis; chorismate biosynthesis; chorismate from D-erythrose 4-phosphate and phosphoenolpyruvate: step 6/7.</text>
</comment>
<feature type="binding site" evidence="7">
    <location>
        <position position="22"/>
    </location>
    <ligand>
        <name>phosphoenolpyruvate</name>
        <dbReference type="ChEBI" id="CHEBI:58702"/>
    </ligand>
</feature>
<accession>A0ABS9EGM2</accession>
<dbReference type="InterPro" id="IPR001986">
    <property type="entry name" value="Enolpyruvate_Tfrase_dom"/>
</dbReference>
<gene>
    <name evidence="7 9" type="primary">aroA</name>
    <name evidence="9" type="ORF">L1I30_10060</name>
</gene>
<feature type="binding site" evidence="7">
    <location>
        <position position="146"/>
    </location>
    <ligand>
        <name>3-phosphoshikimate</name>
        <dbReference type="ChEBI" id="CHEBI:145989"/>
    </ligand>
</feature>
<keyword evidence="10" id="KW-1185">Reference proteome</keyword>
<dbReference type="PROSITE" id="PS00885">
    <property type="entry name" value="EPSP_SYNTHASE_2"/>
    <property type="match status" value="1"/>
</dbReference>
<feature type="binding site" evidence="7">
    <location>
        <position position="23"/>
    </location>
    <ligand>
        <name>3-phosphoshikimate</name>
        <dbReference type="ChEBI" id="CHEBI:145989"/>
    </ligand>
</feature>
<feature type="binding site" evidence="7">
    <location>
        <position position="364"/>
    </location>
    <ligand>
        <name>phosphoenolpyruvate</name>
        <dbReference type="ChEBI" id="CHEBI:58702"/>
    </ligand>
</feature>
<evidence type="ECO:0000259" key="8">
    <source>
        <dbReference type="Pfam" id="PF00275"/>
    </source>
</evidence>